<dbReference type="AlphaFoldDB" id="A0A1J4KRL0"/>
<dbReference type="VEuPathDB" id="TrichDB:TRFO_16042"/>
<protein>
    <recommendedName>
        <fullName evidence="3">VPS9 domain-containing protein</fullName>
    </recommendedName>
</protein>
<sequence length="757" mass="87109">MFFSWSNISHNLNEIHQQAKEVAIQNNFLISHIKMKQMDVLQKIDQVQKDMSFSTLLMSFYNIEDAASLTDFYWNFYKFEIINDPSEYGFPKPKLTMFIQQFTKNLTQLASILDFKSMDPSECPPVPFRIDPIEYLLYSTIPSLFGHFWCSELIEKYIDFIFTAALTNPSFSDVYLEMSFSNFIRTTCNSKFFSQSLGPALLEILQSDLITIEGCAADIIAKMHENIFLLPRHVRRMISRFSNPDESTIFSPSVFVANCLVIPPLKYPKEWGVIDSKFSISESGYQILERVSELISSIAQGALESNELTYSFYDFVNDAAEVDDKKDTISISDILPLLGKESISLIFSLPDISLLAYLVEKSPCSMLLKGTAEHLIHNKILPHLFFSCDIKEIRQYRIMPSGSLFKANNESFKASLVSAIFSFFEISNVFSDAPSNSIKEFIEFHQMHSKNVNDTKVVMALRLIDSLRPKEWTDIMPSLDDELRRQRKFIETNSAVFMELAILNQKFDEITAKISDSFTMAIGAHTSRLYDDFLRNNSELKVQFSDLSPEFLASSERFTEFFNNSRYLLKDYTNKSPQTYEPLLHYHHCWMLKQLTFEKFQQVHSSFSGMDKVIEKADEKVIESFCVAPAPAKIRYLFRSNTVFEEARSLLAIGRSIENPLIALPSMAAAIEVLNRMYLLEFEKNAQADELTPLIHYLFLSSKIPSLYSFIKYLDFYITPLVDQQILTLNENHVVGFTHLINHMDSLFSFLTANGHS</sequence>
<name>A0A1J4KRL0_9EUKA</name>
<comment type="caution">
    <text evidence="1">The sequence shown here is derived from an EMBL/GenBank/DDBJ whole genome shotgun (WGS) entry which is preliminary data.</text>
</comment>
<reference evidence="1" key="1">
    <citation type="submission" date="2016-10" db="EMBL/GenBank/DDBJ databases">
        <authorList>
            <person name="Benchimol M."/>
            <person name="Almeida L.G."/>
            <person name="Vasconcelos A.T."/>
            <person name="Perreira-Neves A."/>
            <person name="Rosa I.A."/>
            <person name="Tasca T."/>
            <person name="Bogo M.R."/>
            <person name="de Souza W."/>
        </authorList>
    </citation>
    <scope>NUCLEOTIDE SEQUENCE [LARGE SCALE GENOMIC DNA]</scope>
    <source>
        <strain evidence="1">K</strain>
    </source>
</reference>
<gene>
    <name evidence="1" type="ORF">TRFO_16042</name>
</gene>
<accession>A0A1J4KRL0</accession>
<keyword evidence="2" id="KW-1185">Reference proteome</keyword>
<dbReference type="RefSeq" id="XP_068366858.1">
    <property type="nucleotide sequence ID" value="XM_068498739.1"/>
</dbReference>
<evidence type="ECO:0008006" key="3">
    <source>
        <dbReference type="Google" id="ProtNLM"/>
    </source>
</evidence>
<evidence type="ECO:0000313" key="1">
    <source>
        <dbReference type="EMBL" id="OHT13722.1"/>
    </source>
</evidence>
<dbReference type="EMBL" id="MLAK01000485">
    <property type="protein sequence ID" value="OHT13722.1"/>
    <property type="molecule type" value="Genomic_DNA"/>
</dbReference>
<evidence type="ECO:0000313" key="2">
    <source>
        <dbReference type="Proteomes" id="UP000179807"/>
    </source>
</evidence>
<organism evidence="1 2">
    <name type="scientific">Tritrichomonas foetus</name>
    <dbReference type="NCBI Taxonomy" id="1144522"/>
    <lineage>
        <taxon>Eukaryota</taxon>
        <taxon>Metamonada</taxon>
        <taxon>Parabasalia</taxon>
        <taxon>Tritrichomonadida</taxon>
        <taxon>Tritrichomonadidae</taxon>
        <taxon>Tritrichomonas</taxon>
    </lineage>
</organism>
<dbReference type="GeneID" id="94833443"/>
<dbReference type="Proteomes" id="UP000179807">
    <property type="component" value="Unassembled WGS sequence"/>
</dbReference>
<dbReference type="OrthoDB" id="10564732at2759"/>
<proteinExistence type="predicted"/>